<sequence length="978" mass="110710">WEMWVQTPLTLNRHLDEIIYFFQSTQYDLVVIEDLDRFNNAEIFVTLREINSLVNANLRGKRHIRFLYALRDDMFVNTDRTKFFEFIIPVIPIINSSNSIDKLLEQGKRLSLDDRFDQRFLREVSRYLNDLRLIQNIFNEYAIYVANLETENETSLDVNKLLAVLIYKNVFPSDFENLHRGKGHLAGVLRSHDRYIATSESRCKVEISRLETLVDQGEKQLPNDLTELRRSYAMAIVEMVPEGHSRVGLNHSAMISLSNLANDERLEAIMGASQLLTTSIHGHQHHLQVGNLQAKVDPHRTFQQRKEDVEKKSAEFRDSSLKQIRELRAKLGNLRMTKFNEVIRENSDEVDGLFDEFGDGADLARFLVLEGYLDDTYYQYTSLFHSGRLSPSDNKFLIHIRGFRTPDPNFQIDNPKEVIAAMRDEDFSRTYVLNVTIVDCLLADPSSYGMQKKRLLNFIATDFAGCETFLSSYYARGTAVAALISGMARTWPGFVAAALTSPANLMHVAHIMSHMSNADLKGLAGRHPAISNFVSERLADILAQGVDVPAERLQPLDVEATDLAAVEAYPGVIRVLFDGGLYELSIDNLNFIFRVVLGIREVDRSGEQNYTLVLESGSAPLLAKIDGRFGEYLRNVLLRLPNNCRESISTIQRVIGRADVEVESIAEFLEMQSTSVPTLDQVPDGLHATLFRIAKIEATWVNCLAFIGSSNYDAEVLTSFLNRPATLRALADHQVPDGDRAAPLRKFILENDALSEETYSAYVKVLPRRFKVFPQQLSAAKTKILVEQNTITFSATNLLHLSDDPTLGIAFVTRNIAEFFEAEGECDLADDFRQNLLEADIGDENRLKIIQKMDLSLLADISSRAAIVGRILARTGVKIDNLGVDAARAVIVNSQPLSTQITLFNMLQRMFDDQQVRDILRSLPDPLPDIKPGFSTPKIEGSEVNLEFVTWLKDRGFISSWRKGTLFDDDIRMSMFRK</sequence>
<feature type="domain" description="YobI-like P-loop NTPase" evidence="1">
    <location>
        <begin position="10"/>
        <end position="185"/>
    </location>
</feature>
<dbReference type="GO" id="GO:0003677">
    <property type="term" value="F:DNA binding"/>
    <property type="evidence" value="ECO:0007669"/>
    <property type="project" value="UniProtKB-KW"/>
</dbReference>
<dbReference type="Pfam" id="PF20693">
    <property type="entry name" value="YobI-ATPase"/>
    <property type="match status" value="1"/>
</dbReference>
<feature type="non-terminal residue" evidence="2">
    <location>
        <position position="1"/>
    </location>
</feature>
<dbReference type="RefSeq" id="WP_088234197.1">
    <property type="nucleotide sequence ID" value="NZ_NIPX01000083.1"/>
</dbReference>
<gene>
    <name evidence="2" type="ORF">CDV52_20940</name>
</gene>
<dbReference type="InterPro" id="IPR048428">
    <property type="entry name" value="YobI-NTPase"/>
</dbReference>
<organism evidence="2 3">
    <name type="scientific">Haematobacter missouriensis</name>
    <dbReference type="NCBI Taxonomy" id="366616"/>
    <lineage>
        <taxon>Bacteria</taxon>
        <taxon>Pseudomonadati</taxon>
        <taxon>Pseudomonadota</taxon>
        <taxon>Alphaproteobacteria</taxon>
        <taxon>Rhodobacterales</taxon>
        <taxon>Paracoccaceae</taxon>
        <taxon>Haematobacter</taxon>
    </lineage>
</organism>
<evidence type="ECO:0000313" key="2">
    <source>
        <dbReference type="EMBL" id="OWJ80817.1"/>
    </source>
</evidence>
<keyword evidence="2" id="KW-0238">DNA-binding</keyword>
<dbReference type="Proteomes" id="UP000196640">
    <property type="component" value="Unassembled WGS sequence"/>
</dbReference>
<proteinExistence type="predicted"/>
<evidence type="ECO:0000259" key="1">
    <source>
        <dbReference type="Pfam" id="PF20693"/>
    </source>
</evidence>
<name>A0A212AH50_9RHOB</name>
<dbReference type="EMBL" id="NIPX01000083">
    <property type="protein sequence ID" value="OWJ80817.1"/>
    <property type="molecule type" value="Genomic_DNA"/>
</dbReference>
<reference evidence="2 3" key="1">
    <citation type="submission" date="2016-11" db="EMBL/GenBank/DDBJ databases">
        <title>Comparison of Traditional DNA-DNA Hybridization with In Silico Genomic Analysis.</title>
        <authorList>
            <person name="Nicholson A.C."/>
            <person name="Sammons S."/>
            <person name="Humrighouse B.W."/>
            <person name="Graziano J."/>
            <person name="Lasker B."/>
            <person name="Whitney A.M."/>
            <person name="Mcquiston J.R."/>
        </authorList>
    </citation>
    <scope>NUCLEOTIDE SEQUENCE [LARGE SCALE GENOMIC DNA]</scope>
    <source>
        <strain evidence="2 3">H2381</strain>
    </source>
</reference>
<accession>A0A212AH50</accession>
<comment type="caution">
    <text evidence="2">The sequence shown here is derived from an EMBL/GenBank/DDBJ whole genome shotgun (WGS) entry which is preliminary data.</text>
</comment>
<dbReference type="AlphaFoldDB" id="A0A212AH50"/>
<evidence type="ECO:0000313" key="3">
    <source>
        <dbReference type="Proteomes" id="UP000196640"/>
    </source>
</evidence>
<protein>
    <submittedName>
        <fullName evidence="2">DNA-binding protein</fullName>
    </submittedName>
</protein>